<evidence type="ECO:0000256" key="1">
    <source>
        <dbReference type="ARBA" id="ARBA00004651"/>
    </source>
</evidence>
<dbReference type="EMBL" id="CP002351">
    <property type="protein sequence ID" value="AEH50645.1"/>
    <property type="molecule type" value="Genomic_DNA"/>
</dbReference>
<sequence length="1101" mass="126813" precursor="true">MKLLIKYLSKLSLGPILIGLAGFVIFVSVEILYQLSDLIVRNRVSFFVLMRILYYYFPYFVSMGIPVGILLAIFWVLSQLSSTHEIIALQVHGISLKVLIVPFLIIAAILSFATYLLVDSIVPSYNYKADQVISRYVYRKPELFISENVITKVDENQYLYVKRYDRQNGILENIVLFRNEPAEEEIVTAKKVYKEKDKWYMQDGRIYRVDKEGMLRFDVKFEKLELDIKQDVETIMRVGKTPKSMKGSELKDRIKTLEKLGIDPAPWVVELHSRYSTSLGPLIIVLVGIPTSLMFNLKSKSWGAILTFVIIVLYQGSGAWISAMGKERLLNPILSAWLPNIFFSAVGLVLFLILDTRISYFVREKLSRFFAIAIFCFLLSFSSVVFPKTNLAVTSNHVEYFGKTLVFSGEVKVIYQDVEITCQELILNINESGNVDKLFAKGDVKYIKKDTLIRSQSLLYVFSEESVKMLSIYGKTVYEEEGKKHVVYFGSPALDGEKGQYLLKRAFLTTCELEKPHYRLQAVDVEIKENEYLVAYNAILYILSIPTIYIPVYFQSLKEGPDPFAVMFGFEKDKGLNLETSYNMQMKDGRIRATVGWRKLFVEPLNYSKLELEKEFSNAKWTLSYQIEERQLLPPSYSLNNVVSFEDRLNSSIRVYLTNDRNYFEYKINPIPGFVGYISRLKYLDRTTWYLPSLSVRNLQYKADNLVFKVGSLSHQSTVSYISGSLFDHLSEISSTGRFNASFTLTLPKPLRNLETAFVGYYSIKQTEFQKGSYLQVDSRLPFRTAKVASNWLEFSVDNTVFAGFRMAYDDFDYRISQLFNPKLTFKPLGFFSFSTGFERLGVFASDDYRYFSNSQERAKITFNAKLNVPTTLFDASTSYDLISQLWDDLVLKSSSVFRVGPVNLTTFTTTIYKIEAGYFERTDYNIELTYLTLRHTTEFSYYYNKNVPVDMIKNTLRITGREFYQLKQPDIRVSYTVGLQPLVLLLIDGRGRFKVNETSHEFSFLYVAGSGALNLSYKLSEMDPSISLALDAKLRPFSIKSLGLKVEKDLHCWGLIFEGKFAIDPSFSVQKLSLTFFIKEFPKKSFTVDLYTGEFDLNVF</sequence>
<feature type="transmembrane region" description="Helical" evidence="6">
    <location>
        <begin position="53"/>
        <end position="77"/>
    </location>
</feature>
<dbReference type="HOGENOM" id="CLU_004541_0_0_0"/>
<evidence type="ECO:0000313" key="7">
    <source>
        <dbReference type="EMBL" id="AEH50645.1"/>
    </source>
</evidence>
<feature type="transmembrane region" description="Helical" evidence="6">
    <location>
        <begin position="302"/>
        <end position="321"/>
    </location>
</feature>
<keyword evidence="2" id="KW-1003">Cell membrane</keyword>
<evidence type="ECO:0000256" key="2">
    <source>
        <dbReference type="ARBA" id="ARBA00022475"/>
    </source>
</evidence>
<keyword evidence="5 6" id="KW-0472">Membrane</keyword>
<organism evidence="7 8">
    <name type="scientific">Pseudothermotoga thermarum DSM 5069</name>
    <dbReference type="NCBI Taxonomy" id="688269"/>
    <lineage>
        <taxon>Bacteria</taxon>
        <taxon>Thermotogati</taxon>
        <taxon>Thermotogota</taxon>
        <taxon>Thermotogae</taxon>
        <taxon>Thermotogales</taxon>
        <taxon>Thermotogaceae</taxon>
        <taxon>Pseudothermotoga</taxon>
    </lineage>
</organism>
<name>F7YXK4_9THEM</name>
<reference evidence="7 8" key="1">
    <citation type="submission" date="2010-11" db="EMBL/GenBank/DDBJ databases">
        <title>The complete genome of Thermotoga thermarum DSM 5069.</title>
        <authorList>
            <consortium name="US DOE Joint Genome Institute (JGI-PGF)"/>
            <person name="Lucas S."/>
            <person name="Copeland A."/>
            <person name="Lapidus A."/>
            <person name="Bruce D."/>
            <person name="Goodwin L."/>
            <person name="Pitluck S."/>
            <person name="Kyrpides N."/>
            <person name="Mavromatis K."/>
            <person name="Ivanova N."/>
            <person name="Zeytun A."/>
            <person name="Brettin T."/>
            <person name="Detter J.C."/>
            <person name="Tapia R."/>
            <person name="Han C."/>
            <person name="Land M."/>
            <person name="Hauser L."/>
            <person name="Markowitz V."/>
            <person name="Cheng J.-F."/>
            <person name="Hugenholtz P."/>
            <person name="Woyke T."/>
            <person name="Wu D."/>
            <person name="Spring S."/>
            <person name="Schroeder M."/>
            <person name="Brambilla E."/>
            <person name="Klenk H.-P."/>
            <person name="Eisen J.A."/>
        </authorList>
    </citation>
    <scope>NUCLEOTIDE SEQUENCE [LARGE SCALE GENOMIC DNA]</scope>
    <source>
        <strain evidence="7 8">DSM 5069</strain>
    </source>
</reference>
<proteinExistence type="predicted"/>
<feature type="transmembrane region" description="Helical" evidence="6">
    <location>
        <begin position="333"/>
        <end position="354"/>
    </location>
</feature>
<evidence type="ECO:0000256" key="4">
    <source>
        <dbReference type="ARBA" id="ARBA00022989"/>
    </source>
</evidence>
<dbReference type="Proteomes" id="UP000006804">
    <property type="component" value="Chromosome"/>
</dbReference>
<dbReference type="KEGG" id="tta:Theth_0556"/>
<dbReference type="Gene3D" id="2.60.450.10">
    <property type="entry name" value="Lipopolysaccharide (LPS) transport protein A like domain"/>
    <property type="match status" value="1"/>
</dbReference>
<feature type="transmembrane region" description="Helical" evidence="6">
    <location>
        <begin position="12"/>
        <end position="33"/>
    </location>
</feature>
<keyword evidence="3 6" id="KW-0812">Transmembrane</keyword>
<dbReference type="GO" id="GO:0015920">
    <property type="term" value="P:lipopolysaccharide transport"/>
    <property type="evidence" value="ECO:0007669"/>
    <property type="project" value="TreeGrafter"/>
</dbReference>
<evidence type="ECO:0000256" key="5">
    <source>
        <dbReference type="ARBA" id="ARBA00023136"/>
    </source>
</evidence>
<evidence type="ECO:0000256" key="3">
    <source>
        <dbReference type="ARBA" id="ARBA00022692"/>
    </source>
</evidence>
<dbReference type="OrthoDB" id="9780716at2"/>
<keyword evidence="4 6" id="KW-1133">Transmembrane helix</keyword>
<feature type="transmembrane region" description="Helical" evidence="6">
    <location>
        <begin position="98"/>
        <end position="118"/>
    </location>
</feature>
<dbReference type="GO" id="GO:0043190">
    <property type="term" value="C:ATP-binding cassette (ABC) transporter complex"/>
    <property type="evidence" value="ECO:0007669"/>
    <property type="project" value="TreeGrafter"/>
</dbReference>
<dbReference type="PANTHER" id="PTHR33529:SF6">
    <property type="entry name" value="YJGP_YJGQ FAMILY PERMEASE"/>
    <property type="match status" value="1"/>
</dbReference>
<dbReference type="PANTHER" id="PTHR33529">
    <property type="entry name" value="SLR0882 PROTEIN-RELATED"/>
    <property type="match status" value="1"/>
</dbReference>
<evidence type="ECO:0000256" key="6">
    <source>
        <dbReference type="SAM" id="Phobius"/>
    </source>
</evidence>
<accession>F7YXK4</accession>
<feature type="transmembrane region" description="Helical" evidence="6">
    <location>
        <begin position="275"/>
        <end position="295"/>
    </location>
</feature>
<dbReference type="InterPro" id="IPR005495">
    <property type="entry name" value="LptG/LptF_permease"/>
</dbReference>
<feature type="transmembrane region" description="Helical" evidence="6">
    <location>
        <begin position="366"/>
        <end position="386"/>
    </location>
</feature>
<dbReference type="STRING" id="688269.Theth_0556"/>
<comment type="subcellular location">
    <subcellularLocation>
        <location evidence="1">Cell membrane</location>
        <topology evidence="1">Multi-pass membrane protein</topology>
    </subcellularLocation>
</comment>
<dbReference type="PATRIC" id="fig|688269.3.peg.576"/>
<dbReference type="AlphaFoldDB" id="F7YXK4"/>
<gene>
    <name evidence="7" type="ORF">Theth_0556</name>
</gene>
<protein>
    <submittedName>
        <fullName evidence="7">Permease YjgP/YjgQ family protein</fullName>
    </submittedName>
</protein>
<dbReference type="eggNOG" id="COG0795">
    <property type="taxonomic scope" value="Bacteria"/>
</dbReference>
<evidence type="ECO:0000313" key="8">
    <source>
        <dbReference type="Proteomes" id="UP000006804"/>
    </source>
</evidence>
<dbReference type="Pfam" id="PF03739">
    <property type="entry name" value="LptF_LptG"/>
    <property type="match status" value="1"/>
</dbReference>
<keyword evidence="8" id="KW-1185">Reference proteome</keyword>